<dbReference type="GO" id="GO:0032993">
    <property type="term" value="C:protein-DNA complex"/>
    <property type="evidence" value="ECO:0007669"/>
    <property type="project" value="TreeGrafter"/>
</dbReference>
<evidence type="ECO:0000313" key="12">
    <source>
        <dbReference type="Proteomes" id="UP001431656"/>
    </source>
</evidence>
<evidence type="ECO:0000259" key="9">
    <source>
        <dbReference type="PROSITE" id="PS50110"/>
    </source>
</evidence>
<dbReference type="SUPFAM" id="SSF52172">
    <property type="entry name" value="CheY-like"/>
    <property type="match status" value="1"/>
</dbReference>
<reference evidence="11" key="1">
    <citation type="journal article" date="2024" name="Int. J. Syst. Evol. Microbiol.">
        <title>Brooklawnia propionicigenes sp. nov., a facultatively anaerobic, propionate-producing bacterium isolated from a methanogenic reactor treating waste from cattle farms.</title>
        <authorList>
            <person name="Akita Y."/>
            <person name="Ueki A."/>
            <person name="Tonouchi A."/>
            <person name="Sugawara Y."/>
            <person name="Honma S."/>
            <person name="Kaku N."/>
            <person name="Ueki K."/>
        </authorList>
    </citation>
    <scope>NUCLEOTIDE SEQUENCE</scope>
    <source>
        <strain evidence="11">SH051</strain>
    </source>
</reference>
<accession>A0AAN0K739</accession>
<dbReference type="GO" id="GO:0006355">
    <property type="term" value="P:regulation of DNA-templated transcription"/>
    <property type="evidence" value="ECO:0007669"/>
    <property type="project" value="InterPro"/>
</dbReference>
<evidence type="ECO:0000259" key="10">
    <source>
        <dbReference type="PROSITE" id="PS51755"/>
    </source>
</evidence>
<dbReference type="InterPro" id="IPR001789">
    <property type="entry name" value="Sig_transdc_resp-reg_receiver"/>
</dbReference>
<name>A0AAN0K739_9ACTN</name>
<keyword evidence="6" id="KW-0804">Transcription</keyword>
<dbReference type="Gene3D" id="1.10.10.10">
    <property type="entry name" value="Winged helix-like DNA-binding domain superfamily/Winged helix DNA-binding domain"/>
    <property type="match status" value="1"/>
</dbReference>
<feature type="domain" description="OmpR/PhoB-type" evidence="10">
    <location>
        <begin position="131"/>
        <end position="224"/>
    </location>
</feature>
<dbReference type="InterPro" id="IPR001867">
    <property type="entry name" value="OmpR/PhoB-type_DNA-bd"/>
</dbReference>
<evidence type="ECO:0000256" key="6">
    <source>
        <dbReference type="ARBA" id="ARBA00023163"/>
    </source>
</evidence>
<dbReference type="Gene3D" id="6.10.250.690">
    <property type="match status" value="1"/>
</dbReference>
<dbReference type="AlphaFoldDB" id="A0AAN0K739"/>
<dbReference type="SMART" id="SM00448">
    <property type="entry name" value="REC"/>
    <property type="match status" value="1"/>
</dbReference>
<comment type="subcellular location">
    <subcellularLocation>
        <location evidence="1">Cytoplasm</location>
    </subcellularLocation>
</comment>
<sequence length="226" mass="25268">MVDSSGARGASLLLVEDDPDIAEMLVEVLSEFYTVDHVPDAEQGLEKSLNRHFDVMVVDRRLPAMSGLELIAAVRRAQITTPILMLTALGTLEDRVSGLDGGANDYLVKPFEFEELLARLRALTRGYAAEGRRRYVGDWVYTPDTMTIYSPFGTRISLTATENQLLELLSSSPEHVFSREEILQSVFKPDDSPGTVDTYVHYLRRKTSKDLVETVRAQGYRLGDLP</sequence>
<dbReference type="InterPro" id="IPR039420">
    <property type="entry name" value="WalR-like"/>
</dbReference>
<dbReference type="Pfam" id="PF00072">
    <property type="entry name" value="Response_reg"/>
    <property type="match status" value="1"/>
</dbReference>
<proteinExistence type="predicted"/>
<dbReference type="KEGG" id="broo:brsh051_18260"/>
<dbReference type="PROSITE" id="PS51755">
    <property type="entry name" value="OMPR_PHOB"/>
    <property type="match status" value="1"/>
</dbReference>
<dbReference type="GO" id="GO:0005829">
    <property type="term" value="C:cytosol"/>
    <property type="evidence" value="ECO:0007669"/>
    <property type="project" value="TreeGrafter"/>
</dbReference>
<evidence type="ECO:0000313" key="11">
    <source>
        <dbReference type="EMBL" id="BEH02545.1"/>
    </source>
</evidence>
<evidence type="ECO:0000256" key="5">
    <source>
        <dbReference type="ARBA" id="ARBA00023125"/>
    </source>
</evidence>
<feature type="domain" description="Response regulatory" evidence="9">
    <location>
        <begin position="11"/>
        <end position="124"/>
    </location>
</feature>
<keyword evidence="2 7" id="KW-0597">Phosphoprotein</keyword>
<dbReference type="GO" id="GO:0000976">
    <property type="term" value="F:transcription cis-regulatory region binding"/>
    <property type="evidence" value="ECO:0007669"/>
    <property type="project" value="TreeGrafter"/>
</dbReference>
<dbReference type="Proteomes" id="UP001431656">
    <property type="component" value="Chromosome"/>
</dbReference>
<dbReference type="Gene3D" id="3.40.50.2300">
    <property type="match status" value="1"/>
</dbReference>
<keyword evidence="3" id="KW-0902">Two-component regulatory system</keyword>
<gene>
    <name evidence="11" type="ORF">brsh051_18260</name>
</gene>
<dbReference type="InterPro" id="IPR036388">
    <property type="entry name" value="WH-like_DNA-bd_sf"/>
</dbReference>
<keyword evidence="4" id="KW-0805">Transcription regulation</keyword>
<keyword evidence="12" id="KW-1185">Reference proteome</keyword>
<dbReference type="CDD" id="cd00383">
    <property type="entry name" value="trans_reg_C"/>
    <property type="match status" value="1"/>
</dbReference>
<organism evidence="11 12">
    <name type="scientific">Brooklawnia propionicigenes</name>
    <dbReference type="NCBI Taxonomy" id="3041175"/>
    <lineage>
        <taxon>Bacteria</taxon>
        <taxon>Bacillati</taxon>
        <taxon>Actinomycetota</taxon>
        <taxon>Actinomycetes</taxon>
        <taxon>Propionibacteriales</taxon>
        <taxon>Propionibacteriaceae</taxon>
        <taxon>Brooklawnia</taxon>
    </lineage>
</organism>
<protein>
    <submittedName>
        <fullName evidence="11">Response regulator transcription factor</fullName>
    </submittedName>
</protein>
<dbReference type="RefSeq" id="WP_286264271.1">
    <property type="nucleotide sequence ID" value="NZ_AP028056.1"/>
</dbReference>
<feature type="DNA-binding region" description="OmpR/PhoB-type" evidence="8">
    <location>
        <begin position="131"/>
        <end position="224"/>
    </location>
</feature>
<dbReference type="PANTHER" id="PTHR48111">
    <property type="entry name" value="REGULATOR OF RPOS"/>
    <property type="match status" value="1"/>
</dbReference>
<evidence type="ECO:0000256" key="2">
    <source>
        <dbReference type="ARBA" id="ARBA00022553"/>
    </source>
</evidence>
<keyword evidence="5 8" id="KW-0238">DNA-binding</keyword>
<evidence type="ECO:0000256" key="8">
    <source>
        <dbReference type="PROSITE-ProRule" id="PRU01091"/>
    </source>
</evidence>
<evidence type="ECO:0000256" key="1">
    <source>
        <dbReference type="ARBA" id="ARBA00004496"/>
    </source>
</evidence>
<dbReference type="SMART" id="SM00862">
    <property type="entry name" value="Trans_reg_C"/>
    <property type="match status" value="1"/>
</dbReference>
<dbReference type="InterPro" id="IPR011006">
    <property type="entry name" value="CheY-like_superfamily"/>
</dbReference>
<feature type="modified residue" description="4-aspartylphosphate" evidence="7">
    <location>
        <position position="59"/>
    </location>
</feature>
<dbReference type="PANTHER" id="PTHR48111:SF22">
    <property type="entry name" value="REGULATOR OF RPOS"/>
    <property type="match status" value="1"/>
</dbReference>
<evidence type="ECO:0000256" key="3">
    <source>
        <dbReference type="ARBA" id="ARBA00023012"/>
    </source>
</evidence>
<dbReference type="PROSITE" id="PS50110">
    <property type="entry name" value="RESPONSE_REGULATORY"/>
    <property type="match status" value="1"/>
</dbReference>
<dbReference type="Pfam" id="PF00486">
    <property type="entry name" value="Trans_reg_C"/>
    <property type="match status" value="1"/>
</dbReference>
<dbReference type="EMBL" id="AP028056">
    <property type="protein sequence ID" value="BEH02545.1"/>
    <property type="molecule type" value="Genomic_DNA"/>
</dbReference>
<dbReference type="GO" id="GO:0000156">
    <property type="term" value="F:phosphorelay response regulator activity"/>
    <property type="evidence" value="ECO:0007669"/>
    <property type="project" value="TreeGrafter"/>
</dbReference>
<evidence type="ECO:0000256" key="4">
    <source>
        <dbReference type="ARBA" id="ARBA00023015"/>
    </source>
</evidence>
<evidence type="ECO:0000256" key="7">
    <source>
        <dbReference type="PROSITE-ProRule" id="PRU00169"/>
    </source>
</evidence>